<reference evidence="1" key="1">
    <citation type="submission" date="2022-10" db="EMBL/GenBank/DDBJ databases">
        <title>The complete genomes of actinobacterial strains from the NBC collection.</title>
        <authorList>
            <person name="Joergensen T.S."/>
            <person name="Alvarez Arevalo M."/>
            <person name="Sterndorff E.B."/>
            <person name="Faurdal D."/>
            <person name="Vuksanovic O."/>
            <person name="Mourched A.-S."/>
            <person name="Charusanti P."/>
            <person name="Shaw S."/>
            <person name="Blin K."/>
            <person name="Weber T."/>
        </authorList>
    </citation>
    <scope>NUCLEOTIDE SEQUENCE</scope>
    <source>
        <strain evidence="1">NBC_00222</strain>
    </source>
</reference>
<accession>A0ABZ1UA24</accession>
<keyword evidence="2" id="KW-1185">Reference proteome</keyword>
<sequence>MTLRPLLDGALTVAAGRAGAPGGLRYTERQLYYELCRVLQPLHAGPRRIPYTLAPPVRYARFAAALAARRDELPGLLPPAAPRPAGPRAATAAEEPDLYDYGLPRLLVCQSREITAMLIANDLHLEAACPVLPADELPLDERLVGALERAGGAVVHVLHDASPSGLACFEQVRAAYGPTGAGAAGAGPEGVRVRSMGLVPRHAGTLHLTSGRGPHGHRGPLPAGLRPEERAWLGSGRTIELAAVAPARLLHTVIRQLRGGGTAGPRRAPLHRRVRTVRGSGFLSWPAG</sequence>
<organism evidence="1 2">
    <name type="scientific">Kitasatospora purpeofusca</name>
    <dbReference type="NCBI Taxonomy" id="67352"/>
    <lineage>
        <taxon>Bacteria</taxon>
        <taxon>Bacillati</taxon>
        <taxon>Actinomycetota</taxon>
        <taxon>Actinomycetes</taxon>
        <taxon>Kitasatosporales</taxon>
        <taxon>Streptomycetaceae</taxon>
        <taxon>Kitasatospora</taxon>
    </lineage>
</organism>
<dbReference type="Proteomes" id="UP001432222">
    <property type="component" value="Chromosome"/>
</dbReference>
<gene>
    <name evidence="1" type="ORF">OHA16_36195</name>
</gene>
<proteinExistence type="predicted"/>
<evidence type="ECO:0000313" key="2">
    <source>
        <dbReference type="Proteomes" id="UP001432222"/>
    </source>
</evidence>
<protein>
    <submittedName>
        <fullName evidence="1">Uncharacterized protein</fullName>
    </submittedName>
</protein>
<evidence type="ECO:0000313" key="1">
    <source>
        <dbReference type="EMBL" id="WUQ87953.1"/>
    </source>
</evidence>
<dbReference type="RefSeq" id="WP_328958507.1">
    <property type="nucleotide sequence ID" value="NZ_CP108110.1"/>
</dbReference>
<name>A0ABZ1UA24_9ACTN</name>
<dbReference type="EMBL" id="CP108110">
    <property type="protein sequence ID" value="WUQ87953.1"/>
    <property type="molecule type" value="Genomic_DNA"/>
</dbReference>